<keyword evidence="3" id="KW-0456">Lyase</keyword>
<reference evidence="3 4" key="1">
    <citation type="submission" date="2022-01" db="EMBL/GenBank/DDBJ databases">
        <title>Whole genome-based taxonomy of the Shewanellaceae.</title>
        <authorList>
            <person name="Martin-Rodriguez A.J."/>
        </authorList>
    </citation>
    <scope>NUCLEOTIDE SEQUENCE [LARGE SCALE GENOMIC DNA]</scope>
    <source>
        <strain evidence="3 4">DSM 24955</strain>
    </source>
</reference>
<accession>A0ABT0KJ32</accession>
<name>A0ABT0KJ32_9GAMM</name>
<organism evidence="3 4">
    <name type="scientific">Shewanella electrodiphila</name>
    <dbReference type="NCBI Taxonomy" id="934143"/>
    <lineage>
        <taxon>Bacteria</taxon>
        <taxon>Pseudomonadati</taxon>
        <taxon>Pseudomonadota</taxon>
        <taxon>Gammaproteobacteria</taxon>
        <taxon>Alteromonadales</taxon>
        <taxon>Shewanellaceae</taxon>
        <taxon>Shewanella</taxon>
    </lineage>
</organism>
<protein>
    <submittedName>
        <fullName evidence="3">Polysaccharide lyase 6 family protein</fullName>
    </submittedName>
</protein>
<evidence type="ECO:0000256" key="2">
    <source>
        <dbReference type="SAM" id="SignalP"/>
    </source>
</evidence>
<dbReference type="InterPro" id="IPR012334">
    <property type="entry name" value="Pectin_lyas_fold"/>
</dbReference>
<sequence length="771" mass="85420">MRFQNRIKLHSVAHSTLLSVRVKSTLLMGLCLLSVQVNAETFTVSTQDEFNQAVKKLVAGDDIILSNGTWQDFEINFIGQGSKEAPIRLSAQTKGKVILSGQSNLQMSGSYLEVSGLVFKDGYTPNNSVISYRTSEDELANHSRVTEVVIDNFNNPDRHESDYWVALYGQHNRFDHNHLVGKRNKGVTLTVRLRGEDSQQNHHRIDHNYFGPRPTLGSNGGETIRIGTSHFSMTNSYTVIEDNYFDRCDGEVEIISIKAGKNIIRNNTFFESRGTLTMRHGNGNQVDSNVFLGNGVDHTGGIRIINRDQTITNNYLEGLKGYRFGSGFTIMNGVPNSPINRYHQVVNAKVSRNSFINVDHIHLAAGSDKERSAVPKDSAFTHNLFVNNNQQAPFSIFDDISGIQFSDNLSNELNNNQINQGIKPTAISLQRANNGLFYPSNSHNAEFGATQTLTPTLKANTGVSWYTKAEPNTAFDSGITHSVSTAEQLLTAVSNAKDGDIIALKAGKYQIEKIIEINKTLSIIAQDTQKPTLTFSRGNLFEIQNGGSLKLDSLIITGTSSPDSSGNTVVRTSKWGMLTNYRFSMYNSKISQLNINHSFHFFDSGARAFANKIEVINNQFSTITGDLFRLNKETDDRGIYNVEYLTINNNQFNDIGGALVKLYRGGTDESTFGPHISFNNNDMTNVGNGKRNKSQASLYLHGAQVADINKNHFNNSAYINIEHTTGEPMTQVTHNQFIDSGAVKVTELYSISESTAKLSDNLVQQSDKKAL</sequence>
<dbReference type="Gene3D" id="2.160.20.10">
    <property type="entry name" value="Single-stranded right-handed beta-helix, Pectin lyase-like"/>
    <property type="match status" value="2"/>
</dbReference>
<gene>
    <name evidence="3" type="ORF">L2737_00680</name>
</gene>
<keyword evidence="4" id="KW-1185">Reference proteome</keyword>
<dbReference type="GO" id="GO:0016829">
    <property type="term" value="F:lyase activity"/>
    <property type="evidence" value="ECO:0007669"/>
    <property type="project" value="UniProtKB-KW"/>
</dbReference>
<evidence type="ECO:0000256" key="1">
    <source>
        <dbReference type="SAM" id="MobiDB-lite"/>
    </source>
</evidence>
<proteinExistence type="predicted"/>
<dbReference type="EMBL" id="JAKIKU010000001">
    <property type="protein sequence ID" value="MCL1043847.1"/>
    <property type="molecule type" value="Genomic_DNA"/>
</dbReference>
<feature type="region of interest" description="Disordered" evidence="1">
    <location>
        <begin position="197"/>
        <end position="217"/>
    </location>
</feature>
<dbReference type="Pfam" id="PF14592">
    <property type="entry name" value="Chondroitinas_B"/>
    <property type="match status" value="1"/>
</dbReference>
<keyword evidence="2" id="KW-0732">Signal</keyword>
<dbReference type="InterPro" id="IPR011050">
    <property type="entry name" value="Pectin_lyase_fold/virulence"/>
</dbReference>
<dbReference type="CDD" id="cd14251">
    <property type="entry name" value="PL-6"/>
    <property type="match status" value="1"/>
</dbReference>
<comment type="caution">
    <text evidence="3">The sequence shown here is derived from an EMBL/GenBank/DDBJ whole genome shotgun (WGS) entry which is preliminary data.</text>
</comment>
<feature type="signal peptide" evidence="2">
    <location>
        <begin position="1"/>
        <end position="39"/>
    </location>
</feature>
<evidence type="ECO:0000313" key="3">
    <source>
        <dbReference type="EMBL" id="MCL1043847.1"/>
    </source>
</evidence>
<feature type="chain" id="PRO_5047529011" evidence="2">
    <location>
        <begin position="40"/>
        <end position="771"/>
    </location>
</feature>
<dbReference type="Proteomes" id="UP001202134">
    <property type="component" value="Unassembled WGS sequence"/>
</dbReference>
<dbReference type="InterPro" id="IPR039513">
    <property type="entry name" value="PL-6"/>
</dbReference>
<evidence type="ECO:0000313" key="4">
    <source>
        <dbReference type="Proteomes" id="UP001202134"/>
    </source>
</evidence>
<dbReference type="SUPFAM" id="SSF51126">
    <property type="entry name" value="Pectin lyase-like"/>
    <property type="match status" value="2"/>
</dbReference>